<comment type="cofactor">
    <cofactor evidence="1 20">
        <name>FAD</name>
        <dbReference type="ChEBI" id="CHEBI:57692"/>
    </cofactor>
</comment>
<keyword evidence="25" id="KW-1185">Reference proteome</keyword>
<dbReference type="Proteomes" id="UP000615003">
    <property type="component" value="Unassembled WGS sequence"/>
</dbReference>
<feature type="domain" description="FAD-binding PCMH-type" evidence="21">
    <location>
        <begin position="13"/>
        <end position="178"/>
    </location>
</feature>
<evidence type="ECO:0000256" key="15">
    <source>
        <dbReference type="ARBA" id="ARBA00023002"/>
    </source>
</evidence>
<proteinExistence type="inferred from homology"/>
<evidence type="ECO:0000259" key="21">
    <source>
        <dbReference type="PROSITE" id="PS51387"/>
    </source>
</evidence>
<dbReference type="GO" id="GO:0008762">
    <property type="term" value="F:UDP-N-acetylmuramate dehydrogenase activity"/>
    <property type="evidence" value="ECO:0007669"/>
    <property type="project" value="UniProtKB-UniRule"/>
</dbReference>
<gene>
    <name evidence="20 23" type="primary">murB</name>
    <name evidence="23" type="ORF">PCAR9_A10118</name>
    <name evidence="22" type="ORF">PCARR_a3277</name>
</gene>
<dbReference type="EC" id="1.3.1.98" evidence="6 20"/>
<comment type="catalytic activity">
    <reaction evidence="19 20">
        <text>UDP-N-acetyl-alpha-D-muramate + NADP(+) = UDP-N-acetyl-3-O-(1-carboxyvinyl)-alpha-D-glucosamine + NADPH + H(+)</text>
        <dbReference type="Rhea" id="RHEA:12248"/>
        <dbReference type="ChEBI" id="CHEBI:15378"/>
        <dbReference type="ChEBI" id="CHEBI:57783"/>
        <dbReference type="ChEBI" id="CHEBI:58349"/>
        <dbReference type="ChEBI" id="CHEBI:68483"/>
        <dbReference type="ChEBI" id="CHEBI:70757"/>
        <dbReference type="EC" id="1.3.1.98"/>
    </reaction>
</comment>
<organism evidence="23 24">
    <name type="scientific">Pseudoalteromonas carrageenovora IAM 12662</name>
    <dbReference type="NCBI Taxonomy" id="1314868"/>
    <lineage>
        <taxon>Bacteria</taxon>
        <taxon>Pseudomonadati</taxon>
        <taxon>Pseudomonadota</taxon>
        <taxon>Gammaproteobacteria</taxon>
        <taxon>Alteromonadales</taxon>
        <taxon>Pseudoalteromonadaceae</taxon>
        <taxon>Pseudoalteromonas</taxon>
    </lineage>
</organism>
<sequence>MAYSLHSLHTFALNSQCQHFVEITQLEQLKAQSFSPPFCLLGEGSNTVFLNDYTGTVIKMATKGIKVTERKDDFLISVAAGENWHALVSYLLDRDIPGLENLALIPGTVGASPVQNIGAYGVEIAKFVESVEYFDITTKAMHTLNNEQCEFAYRDSIFKHSLKNKAVITRVYLALPKKWQPVLSYGPLQHLSRVTPTAVFEQVIQTRNSKLPNPYTLPNAGSFFKNPIITNQHLAELLTQFADLPHYEYGQSHHKVAAGWLIDQVGLKGHRVAGIEVHMQQALVLVNHGNSEGSDLITMIKHIQQAVNARYNIMLEHEVRLIDTHSECHIKMEPIL</sequence>
<feature type="active site" evidence="20">
    <location>
        <position position="154"/>
    </location>
</feature>
<evidence type="ECO:0000256" key="16">
    <source>
        <dbReference type="ARBA" id="ARBA00023306"/>
    </source>
</evidence>
<comment type="function">
    <text evidence="2 20">Cell wall formation.</text>
</comment>
<dbReference type="InterPro" id="IPR003170">
    <property type="entry name" value="MurB"/>
</dbReference>
<dbReference type="PANTHER" id="PTHR21071:SF4">
    <property type="entry name" value="UDP-N-ACETYLENOLPYRUVOYLGLUCOSAMINE REDUCTASE"/>
    <property type="match status" value="1"/>
</dbReference>
<dbReference type="HAMAP" id="MF_00037">
    <property type="entry name" value="MurB"/>
    <property type="match status" value="1"/>
</dbReference>
<evidence type="ECO:0000256" key="8">
    <source>
        <dbReference type="ARBA" id="ARBA00022490"/>
    </source>
</evidence>
<dbReference type="InterPro" id="IPR016166">
    <property type="entry name" value="FAD-bd_PCMH"/>
</dbReference>
<dbReference type="InterPro" id="IPR036635">
    <property type="entry name" value="MurB_C_sf"/>
</dbReference>
<dbReference type="Pfam" id="PF02873">
    <property type="entry name" value="MurB_C"/>
    <property type="match status" value="1"/>
</dbReference>
<keyword evidence="11 20" id="KW-0274">FAD</keyword>
<keyword evidence="16 20" id="KW-0131">Cell cycle</keyword>
<dbReference type="SUPFAM" id="SSF56176">
    <property type="entry name" value="FAD-binding/transporter-associated domain-like"/>
    <property type="match status" value="1"/>
</dbReference>
<dbReference type="GeneID" id="93662053"/>
<accession>A0A2K4X526</accession>
<reference evidence="23 24" key="2">
    <citation type="submission" date="2017-11" db="EMBL/GenBank/DDBJ databases">
        <authorList>
            <person name="Han C.G."/>
        </authorList>
    </citation>
    <scope>NUCLEOTIDE SEQUENCE [LARGE SCALE GENOMIC DNA]</scope>
    <source>
        <strain evidence="24">ATCC 43555</strain>
        <strain evidence="23">ATCC43555</strain>
    </source>
</reference>
<comment type="subcellular location">
    <subcellularLocation>
        <location evidence="3 20">Cytoplasm</location>
    </subcellularLocation>
</comment>
<dbReference type="GO" id="GO:0051301">
    <property type="term" value="P:cell division"/>
    <property type="evidence" value="ECO:0007669"/>
    <property type="project" value="UniProtKB-KW"/>
</dbReference>
<dbReference type="EMBL" id="LT965928">
    <property type="protein sequence ID" value="SOU39417.1"/>
    <property type="molecule type" value="Genomic_DNA"/>
</dbReference>
<evidence type="ECO:0000256" key="3">
    <source>
        <dbReference type="ARBA" id="ARBA00004496"/>
    </source>
</evidence>
<dbReference type="RefSeq" id="WP_104641740.1">
    <property type="nucleotide sequence ID" value="NZ_AQGW01000015.1"/>
</dbReference>
<evidence type="ECO:0000256" key="13">
    <source>
        <dbReference type="ARBA" id="ARBA00022960"/>
    </source>
</evidence>
<dbReference type="Gene3D" id="3.30.43.10">
    <property type="entry name" value="Uridine Diphospho-n-acetylenolpyruvylglucosamine Reductase, domain 2"/>
    <property type="match status" value="1"/>
</dbReference>
<dbReference type="SUPFAM" id="SSF56194">
    <property type="entry name" value="Uridine diphospho-N-Acetylenolpyruvylglucosamine reductase, MurB, C-terminal domain"/>
    <property type="match status" value="1"/>
</dbReference>
<dbReference type="InterPro" id="IPR036318">
    <property type="entry name" value="FAD-bd_PCMH-like_sf"/>
</dbReference>
<keyword evidence="17 20" id="KW-0961">Cell wall biogenesis/degradation</keyword>
<keyword evidence="12 20" id="KW-0521">NADP</keyword>
<dbReference type="InterPro" id="IPR016169">
    <property type="entry name" value="FAD-bd_PCMH_sub2"/>
</dbReference>
<evidence type="ECO:0000256" key="2">
    <source>
        <dbReference type="ARBA" id="ARBA00003921"/>
    </source>
</evidence>
<evidence type="ECO:0000256" key="1">
    <source>
        <dbReference type="ARBA" id="ARBA00001974"/>
    </source>
</evidence>
<dbReference type="Pfam" id="PF01565">
    <property type="entry name" value="FAD_binding_4"/>
    <property type="match status" value="1"/>
</dbReference>
<comment type="similarity">
    <text evidence="5 20">Belongs to the MurB family.</text>
</comment>
<evidence type="ECO:0000256" key="11">
    <source>
        <dbReference type="ARBA" id="ARBA00022827"/>
    </source>
</evidence>
<name>A0A2K4X526_PSEVC</name>
<protein>
    <recommendedName>
        <fullName evidence="7 20">UDP-N-acetylenolpyruvoylglucosamine reductase</fullName>
        <ecNumber evidence="6 20">1.3.1.98</ecNumber>
    </recommendedName>
    <alternativeName>
        <fullName evidence="18 20">UDP-N-acetylmuramate dehydrogenase</fullName>
    </alternativeName>
</protein>
<evidence type="ECO:0000256" key="4">
    <source>
        <dbReference type="ARBA" id="ARBA00004752"/>
    </source>
</evidence>
<evidence type="ECO:0000256" key="18">
    <source>
        <dbReference type="ARBA" id="ARBA00031026"/>
    </source>
</evidence>
<evidence type="ECO:0000256" key="6">
    <source>
        <dbReference type="ARBA" id="ARBA00012518"/>
    </source>
</evidence>
<dbReference type="Gene3D" id="3.30.465.10">
    <property type="match status" value="1"/>
</dbReference>
<evidence type="ECO:0000313" key="23">
    <source>
        <dbReference type="EMBL" id="SOU39417.1"/>
    </source>
</evidence>
<reference evidence="22 25" key="1">
    <citation type="submission" date="2015-06" db="EMBL/GenBank/DDBJ databases">
        <title>Genome sequence of Pseudoalteromonas carrageenovora.</title>
        <authorList>
            <person name="Xie B.-B."/>
            <person name="Rong J.-C."/>
            <person name="Qin Q.-L."/>
            <person name="Zhang Y.-Z."/>
        </authorList>
    </citation>
    <scope>NUCLEOTIDE SEQUENCE [LARGE SCALE GENOMIC DNA]</scope>
    <source>
        <strain evidence="22 25">IAM 12662</strain>
    </source>
</reference>
<dbReference type="GO" id="GO:0071949">
    <property type="term" value="F:FAD binding"/>
    <property type="evidence" value="ECO:0007669"/>
    <property type="project" value="InterPro"/>
</dbReference>
<dbReference type="InterPro" id="IPR016167">
    <property type="entry name" value="FAD-bd_PCMH_sub1"/>
</dbReference>
<evidence type="ECO:0000256" key="14">
    <source>
        <dbReference type="ARBA" id="ARBA00022984"/>
    </source>
</evidence>
<evidence type="ECO:0000256" key="5">
    <source>
        <dbReference type="ARBA" id="ARBA00010485"/>
    </source>
</evidence>
<evidence type="ECO:0000313" key="24">
    <source>
        <dbReference type="Proteomes" id="UP000238288"/>
    </source>
</evidence>
<evidence type="ECO:0000313" key="22">
    <source>
        <dbReference type="EMBL" id="MBE0381501.1"/>
    </source>
</evidence>
<dbReference type="OrthoDB" id="9804753at2"/>
<dbReference type="GO" id="GO:0071555">
    <property type="term" value="P:cell wall organization"/>
    <property type="evidence" value="ECO:0007669"/>
    <property type="project" value="UniProtKB-KW"/>
</dbReference>
<evidence type="ECO:0000256" key="7">
    <source>
        <dbReference type="ARBA" id="ARBA00015188"/>
    </source>
</evidence>
<dbReference type="NCBIfam" id="NF000755">
    <property type="entry name" value="PRK00046.1"/>
    <property type="match status" value="1"/>
</dbReference>
<dbReference type="Gene3D" id="3.90.78.10">
    <property type="entry name" value="UDP-N-acetylenolpyruvoylglucosamine reductase, C-terminal domain"/>
    <property type="match status" value="1"/>
</dbReference>
<dbReference type="UniPathway" id="UPA00219"/>
<dbReference type="Proteomes" id="UP000238288">
    <property type="component" value="Chromosome PCAR9a"/>
</dbReference>
<dbReference type="GO" id="GO:0009252">
    <property type="term" value="P:peptidoglycan biosynthetic process"/>
    <property type="evidence" value="ECO:0007669"/>
    <property type="project" value="UniProtKB-UniRule"/>
</dbReference>
<keyword evidence="10 20" id="KW-0285">Flavoprotein</keyword>
<dbReference type="PANTHER" id="PTHR21071">
    <property type="entry name" value="UDP-N-ACETYLENOLPYRUVOYLGLUCOSAMINE REDUCTASE"/>
    <property type="match status" value="1"/>
</dbReference>
<dbReference type="AlphaFoldDB" id="A0A2K4X526"/>
<evidence type="ECO:0000256" key="19">
    <source>
        <dbReference type="ARBA" id="ARBA00048914"/>
    </source>
</evidence>
<keyword evidence="15 20" id="KW-0560">Oxidoreductase</keyword>
<keyword evidence="8 20" id="KW-0963">Cytoplasm</keyword>
<evidence type="ECO:0000256" key="20">
    <source>
        <dbReference type="HAMAP-Rule" id="MF_00037"/>
    </source>
</evidence>
<keyword evidence="9 20" id="KW-0132">Cell division</keyword>
<keyword evidence="13 20" id="KW-0133">Cell shape</keyword>
<evidence type="ECO:0000256" key="17">
    <source>
        <dbReference type="ARBA" id="ARBA00023316"/>
    </source>
</evidence>
<evidence type="ECO:0000256" key="9">
    <source>
        <dbReference type="ARBA" id="ARBA00022618"/>
    </source>
</evidence>
<dbReference type="NCBIfam" id="TIGR00179">
    <property type="entry name" value="murB"/>
    <property type="match status" value="1"/>
</dbReference>
<feature type="active site" description="Proton donor" evidence="20">
    <location>
        <position position="222"/>
    </location>
</feature>
<feature type="active site" evidence="20">
    <location>
        <position position="318"/>
    </location>
</feature>
<dbReference type="EMBL" id="AQGW01000015">
    <property type="protein sequence ID" value="MBE0381501.1"/>
    <property type="molecule type" value="Genomic_DNA"/>
</dbReference>
<evidence type="ECO:0000256" key="12">
    <source>
        <dbReference type="ARBA" id="ARBA00022857"/>
    </source>
</evidence>
<dbReference type="InterPro" id="IPR006094">
    <property type="entry name" value="Oxid_FAD_bind_N"/>
</dbReference>
<dbReference type="GO" id="GO:0005829">
    <property type="term" value="C:cytosol"/>
    <property type="evidence" value="ECO:0007669"/>
    <property type="project" value="TreeGrafter"/>
</dbReference>
<comment type="pathway">
    <text evidence="4 20">Cell wall biogenesis; peptidoglycan biosynthesis.</text>
</comment>
<evidence type="ECO:0000256" key="10">
    <source>
        <dbReference type="ARBA" id="ARBA00022630"/>
    </source>
</evidence>
<evidence type="ECO:0000313" key="25">
    <source>
        <dbReference type="Proteomes" id="UP000615003"/>
    </source>
</evidence>
<keyword evidence="14 20" id="KW-0573">Peptidoglycan synthesis</keyword>
<dbReference type="InterPro" id="IPR011601">
    <property type="entry name" value="MurB_C"/>
</dbReference>
<dbReference type="PROSITE" id="PS51387">
    <property type="entry name" value="FAD_PCMH"/>
    <property type="match status" value="1"/>
</dbReference>
<dbReference type="GO" id="GO:0008360">
    <property type="term" value="P:regulation of cell shape"/>
    <property type="evidence" value="ECO:0007669"/>
    <property type="project" value="UniProtKB-KW"/>
</dbReference>